<protein>
    <submittedName>
        <fullName evidence="6">Fungal specific transcription factor</fullName>
    </submittedName>
</protein>
<evidence type="ECO:0000256" key="2">
    <source>
        <dbReference type="ARBA" id="ARBA00022723"/>
    </source>
</evidence>
<dbReference type="SMART" id="SM00906">
    <property type="entry name" value="Fungal_trans"/>
    <property type="match status" value="1"/>
</dbReference>
<dbReference type="AlphaFoldDB" id="A0AA38RD33"/>
<dbReference type="GO" id="GO:0008270">
    <property type="term" value="F:zinc ion binding"/>
    <property type="evidence" value="ECO:0007669"/>
    <property type="project" value="InterPro"/>
</dbReference>
<dbReference type="PROSITE" id="PS50048">
    <property type="entry name" value="ZN2_CY6_FUNGAL_2"/>
    <property type="match status" value="1"/>
</dbReference>
<evidence type="ECO:0000256" key="3">
    <source>
        <dbReference type="ARBA" id="ARBA00023242"/>
    </source>
</evidence>
<dbReference type="GO" id="GO:0000981">
    <property type="term" value="F:DNA-binding transcription factor activity, RNA polymerase II-specific"/>
    <property type="evidence" value="ECO:0007669"/>
    <property type="project" value="InterPro"/>
</dbReference>
<dbReference type="Proteomes" id="UP001174694">
    <property type="component" value="Unassembled WGS sequence"/>
</dbReference>
<dbReference type="InterPro" id="IPR050613">
    <property type="entry name" value="Sec_Metabolite_Reg"/>
</dbReference>
<name>A0AA38RD33_9PEZI</name>
<sequence>MSRRPPGNSLSPVPPNRRRDKPQLSCDSCRQRKVKCDRQRPCRVCQARGLSSSCTYPPPDDLPARPKPAAGSNASFKSRLQRLESMLLSLSDRSPSDSCTDSASAAPLIVPQLRPGASTAASPPAAPQLPEPGSLRINPSETVYVSSAHWSAILENVSELRDCFRLQEQDETPAQPALASNDLGNVGRPSFMGPMLFSSFIPAATKAELVAAMPDRSVVDRLIFLYFTANTPSSSIIHVPSFLRQYEAFWVDPYSVDMAWLALLYGIMALASYVTSGPPNGPGRDHIHGQEYEPKYLKQLTQSIVLAGVSRGGPYCIETLCHYLFVEHVSRPDAIAGNWLLAGMIIRLALRMGYHREPSQFSKVSPFQAEMRRRLWIVVYAVDALLSIQMGVPRMVKEGQWDTRLPRNLLDSDFDEDNDELPQGRPLTEVTPATFIIFRFQLTKAIASISDLTLTTTIDKESHSSALAVKELDKLLRDTYDSIPSCMKYTSLTASLLVSARSILDQLTLTMIFQKGLILLHRWYAATNGALAAPCDSRYVAPEIATSVHTCVGAAMKMLGYQDLLHTEMQPNGTFSGMQWSLTSSMWNEFLVATSVLCTYLYNTATKIGSVEETNVFIESDGQLRGVRQALTRAHEIWQSMSELSWDARRAARMIDVLMAKLDGGGGPYNDASAFMMNPGMMESTDAMGAQVLDDSFCQYMERYDGIHDGTFW</sequence>
<evidence type="ECO:0000259" key="5">
    <source>
        <dbReference type="PROSITE" id="PS50048"/>
    </source>
</evidence>
<keyword evidence="2" id="KW-0479">Metal-binding</keyword>
<evidence type="ECO:0000256" key="1">
    <source>
        <dbReference type="ARBA" id="ARBA00004123"/>
    </source>
</evidence>
<dbReference type="Gene3D" id="4.10.240.10">
    <property type="entry name" value="Zn(2)-C6 fungal-type DNA-binding domain"/>
    <property type="match status" value="1"/>
</dbReference>
<feature type="region of interest" description="Disordered" evidence="4">
    <location>
        <begin position="1"/>
        <end position="30"/>
    </location>
</feature>
<comment type="caution">
    <text evidence="6">The sequence shown here is derived from an EMBL/GenBank/DDBJ whole genome shotgun (WGS) entry which is preliminary data.</text>
</comment>
<accession>A0AA38RD33</accession>
<feature type="domain" description="Zn(2)-C6 fungal-type" evidence="5">
    <location>
        <begin position="25"/>
        <end position="56"/>
    </location>
</feature>
<dbReference type="GO" id="GO:0006351">
    <property type="term" value="P:DNA-templated transcription"/>
    <property type="evidence" value="ECO:0007669"/>
    <property type="project" value="InterPro"/>
</dbReference>
<dbReference type="GO" id="GO:0005634">
    <property type="term" value="C:nucleus"/>
    <property type="evidence" value="ECO:0007669"/>
    <property type="project" value="UniProtKB-SubCell"/>
</dbReference>
<dbReference type="InterPro" id="IPR001138">
    <property type="entry name" value="Zn2Cys6_DnaBD"/>
</dbReference>
<dbReference type="PROSITE" id="PS00463">
    <property type="entry name" value="ZN2_CY6_FUNGAL_1"/>
    <property type="match status" value="1"/>
</dbReference>
<dbReference type="PANTHER" id="PTHR31001">
    <property type="entry name" value="UNCHARACTERIZED TRANSCRIPTIONAL REGULATORY PROTEIN"/>
    <property type="match status" value="1"/>
</dbReference>
<evidence type="ECO:0000313" key="7">
    <source>
        <dbReference type="Proteomes" id="UP001174694"/>
    </source>
</evidence>
<dbReference type="Pfam" id="PF04082">
    <property type="entry name" value="Fungal_trans"/>
    <property type="match status" value="1"/>
</dbReference>
<comment type="subcellular location">
    <subcellularLocation>
        <location evidence="1">Nucleus</location>
    </subcellularLocation>
</comment>
<evidence type="ECO:0000313" key="6">
    <source>
        <dbReference type="EMBL" id="KAJ9143768.1"/>
    </source>
</evidence>
<dbReference type="SUPFAM" id="SSF57701">
    <property type="entry name" value="Zn2/Cys6 DNA-binding domain"/>
    <property type="match status" value="1"/>
</dbReference>
<dbReference type="InterPro" id="IPR036864">
    <property type="entry name" value="Zn2-C6_fun-type_DNA-bd_sf"/>
</dbReference>
<keyword evidence="3" id="KW-0539">Nucleus</keyword>
<dbReference type="CDD" id="cd00067">
    <property type="entry name" value="GAL4"/>
    <property type="match status" value="1"/>
</dbReference>
<dbReference type="PANTHER" id="PTHR31001:SF74">
    <property type="entry name" value="ZN(II)2CYS6 TRANSCRIPTION FACTOR (EUROFUNG)"/>
    <property type="match status" value="1"/>
</dbReference>
<keyword evidence="7" id="KW-1185">Reference proteome</keyword>
<dbReference type="GO" id="GO:0003677">
    <property type="term" value="F:DNA binding"/>
    <property type="evidence" value="ECO:0007669"/>
    <property type="project" value="InterPro"/>
</dbReference>
<organism evidence="6 7">
    <name type="scientific">Pleurostoma richardsiae</name>
    <dbReference type="NCBI Taxonomy" id="41990"/>
    <lineage>
        <taxon>Eukaryota</taxon>
        <taxon>Fungi</taxon>
        <taxon>Dikarya</taxon>
        <taxon>Ascomycota</taxon>
        <taxon>Pezizomycotina</taxon>
        <taxon>Sordariomycetes</taxon>
        <taxon>Sordariomycetidae</taxon>
        <taxon>Calosphaeriales</taxon>
        <taxon>Pleurostomataceae</taxon>
        <taxon>Pleurostoma</taxon>
    </lineage>
</organism>
<gene>
    <name evidence="6" type="ORF">NKR23_g6438</name>
</gene>
<proteinExistence type="predicted"/>
<evidence type="ECO:0000256" key="4">
    <source>
        <dbReference type="SAM" id="MobiDB-lite"/>
    </source>
</evidence>
<dbReference type="SMART" id="SM00066">
    <property type="entry name" value="GAL4"/>
    <property type="match status" value="1"/>
</dbReference>
<feature type="region of interest" description="Disordered" evidence="4">
    <location>
        <begin position="47"/>
        <end position="75"/>
    </location>
</feature>
<reference evidence="6" key="1">
    <citation type="submission" date="2022-07" db="EMBL/GenBank/DDBJ databases">
        <title>Fungi with potential for degradation of polypropylene.</title>
        <authorList>
            <person name="Gostincar C."/>
        </authorList>
    </citation>
    <scope>NUCLEOTIDE SEQUENCE</scope>
    <source>
        <strain evidence="6">EXF-13308</strain>
    </source>
</reference>
<dbReference type="CDD" id="cd12148">
    <property type="entry name" value="fungal_TF_MHR"/>
    <property type="match status" value="1"/>
</dbReference>
<dbReference type="InterPro" id="IPR007219">
    <property type="entry name" value="XnlR_reg_dom"/>
</dbReference>
<dbReference type="EMBL" id="JANBVO010000018">
    <property type="protein sequence ID" value="KAJ9143768.1"/>
    <property type="molecule type" value="Genomic_DNA"/>
</dbReference>
<feature type="region of interest" description="Disordered" evidence="4">
    <location>
        <begin position="115"/>
        <end position="136"/>
    </location>
</feature>
<dbReference type="Pfam" id="PF00172">
    <property type="entry name" value="Zn_clus"/>
    <property type="match status" value="1"/>
</dbReference>